<feature type="signal peptide" evidence="2">
    <location>
        <begin position="1"/>
        <end position="19"/>
    </location>
</feature>
<evidence type="ECO:0000256" key="2">
    <source>
        <dbReference type="SAM" id="SignalP"/>
    </source>
</evidence>
<dbReference type="Proteomes" id="UP000294575">
    <property type="component" value="Unassembled WGS sequence"/>
</dbReference>
<dbReference type="AlphaFoldDB" id="A0A4R6U554"/>
<protein>
    <submittedName>
        <fullName evidence="3">Uncharacterized protein</fullName>
    </submittedName>
</protein>
<proteinExistence type="predicted"/>
<accession>A0A4R6U554</accession>
<dbReference type="PROSITE" id="PS51257">
    <property type="entry name" value="PROKAR_LIPOPROTEIN"/>
    <property type="match status" value="1"/>
</dbReference>
<keyword evidence="1" id="KW-1133">Transmembrane helix</keyword>
<keyword evidence="1" id="KW-0472">Membrane</keyword>
<keyword evidence="4" id="KW-1185">Reference proteome</keyword>
<reference evidence="3 4" key="1">
    <citation type="submission" date="2019-03" db="EMBL/GenBank/DDBJ databases">
        <title>Genomic Encyclopedia of Type Strains, Phase IV (KMG-IV): sequencing the most valuable type-strain genomes for metagenomic binning, comparative biology and taxonomic classification.</title>
        <authorList>
            <person name="Goeker M."/>
        </authorList>
    </citation>
    <scope>NUCLEOTIDE SEQUENCE [LARGE SCALE GENOMIC DNA]</scope>
    <source>
        <strain evidence="3 4">DSM 28679</strain>
    </source>
</reference>
<evidence type="ECO:0000256" key="1">
    <source>
        <dbReference type="SAM" id="Phobius"/>
    </source>
</evidence>
<evidence type="ECO:0000313" key="4">
    <source>
        <dbReference type="Proteomes" id="UP000294575"/>
    </source>
</evidence>
<name>A0A4R6U554_9GAMM</name>
<feature type="chain" id="PRO_5020946232" evidence="2">
    <location>
        <begin position="20"/>
        <end position="245"/>
    </location>
</feature>
<feature type="transmembrane region" description="Helical" evidence="1">
    <location>
        <begin position="219"/>
        <end position="239"/>
    </location>
</feature>
<dbReference type="EMBL" id="SNYK01000001">
    <property type="protein sequence ID" value="TDQ39943.1"/>
    <property type="molecule type" value="Genomic_DNA"/>
</dbReference>
<keyword evidence="1" id="KW-0812">Transmembrane</keyword>
<keyword evidence="2" id="KW-0732">Signal</keyword>
<comment type="caution">
    <text evidence="3">The sequence shown here is derived from an EMBL/GenBank/DDBJ whole genome shotgun (WGS) entry which is preliminary data.</text>
</comment>
<organism evidence="3 4">
    <name type="scientific">Thiopseudomonas denitrificans</name>
    <dbReference type="NCBI Taxonomy" id="1501432"/>
    <lineage>
        <taxon>Bacteria</taxon>
        <taxon>Pseudomonadati</taxon>
        <taxon>Pseudomonadota</taxon>
        <taxon>Gammaproteobacteria</taxon>
        <taxon>Pseudomonadales</taxon>
        <taxon>Pseudomonadaceae</taxon>
        <taxon>Thiopseudomonas</taxon>
    </lineage>
</organism>
<sequence length="245" mass="26619">MKKTIALLMLIVLSCSACTQTTSDLWNGKTRFESLTETVNGIFITEDDASLVFIAQNYHYIFKADPLFVHAFRYTGDKNIQYSADSASINGDKATTRVTIHMQLDPAGSDTVLFQELHDIASETLANPDATPSPSSRRDLRNNIIALQQALKHQTEGEASPAHLKLQLDGKIYQASEEVNSAATRFETAYEIPVTVSSYRRTSLAGRVALTPVTVAADGALTVGAVVLGTIFIAAVTIIQPDIKK</sequence>
<gene>
    <name evidence="3" type="ORF">DFQ45_10175</name>
</gene>
<evidence type="ECO:0000313" key="3">
    <source>
        <dbReference type="EMBL" id="TDQ39943.1"/>
    </source>
</evidence>
<dbReference type="RefSeq" id="WP_133539572.1">
    <property type="nucleotide sequence ID" value="NZ_LNJZ01000007.1"/>
</dbReference>